<dbReference type="VEuPathDB" id="FungiDB:BD410DRAFT_782256"/>
<proteinExistence type="predicted"/>
<gene>
    <name evidence="1" type="ORF">BD410DRAFT_782256</name>
</gene>
<sequence>MTSKDSFKRHGSLMRKSSFLNIEDDADGDVGVPSSPLGSVGGDAMAESFLELERGKDSLDIIRISEDGAGVW</sequence>
<protein>
    <submittedName>
        <fullName evidence="1">Uncharacterized protein</fullName>
    </submittedName>
</protein>
<organism evidence="1 2">
    <name type="scientific">Rickenella mellea</name>
    <dbReference type="NCBI Taxonomy" id="50990"/>
    <lineage>
        <taxon>Eukaryota</taxon>
        <taxon>Fungi</taxon>
        <taxon>Dikarya</taxon>
        <taxon>Basidiomycota</taxon>
        <taxon>Agaricomycotina</taxon>
        <taxon>Agaricomycetes</taxon>
        <taxon>Hymenochaetales</taxon>
        <taxon>Rickenellaceae</taxon>
        <taxon>Rickenella</taxon>
    </lineage>
</organism>
<keyword evidence="2" id="KW-1185">Reference proteome</keyword>
<reference evidence="1 2" key="1">
    <citation type="submission" date="2018-06" db="EMBL/GenBank/DDBJ databases">
        <title>A transcriptomic atlas of mushroom development highlights an independent origin of complex multicellularity.</title>
        <authorList>
            <consortium name="DOE Joint Genome Institute"/>
            <person name="Krizsan K."/>
            <person name="Almasi E."/>
            <person name="Merenyi Z."/>
            <person name="Sahu N."/>
            <person name="Viragh M."/>
            <person name="Koszo T."/>
            <person name="Mondo S."/>
            <person name="Kiss B."/>
            <person name="Balint B."/>
            <person name="Kues U."/>
            <person name="Barry K."/>
            <person name="Hegedus J.C."/>
            <person name="Henrissat B."/>
            <person name="Johnson J."/>
            <person name="Lipzen A."/>
            <person name="Ohm R."/>
            <person name="Nagy I."/>
            <person name="Pangilinan J."/>
            <person name="Yan J."/>
            <person name="Xiong Y."/>
            <person name="Grigoriev I.V."/>
            <person name="Hibbett D.S."/>
            <person name="Nagy L.G."/>
        </authorList>
    </citation>
    <scope>NUCLEOTIDE SEQUENCE [LARGE SCALE GENOMIC DNA]</scope>
    <source>
        <strain evidence="1 2">SZMC22713</strain>
    </source>
</reference>
<dbReference type="Proteomes" id="UP000294933">
    <property type="component" value="Unassembled WGS sequence"/>
</dbReference>
<evidence type="ECO:0000313" key="2">
    <source>
        <dbReference type="Proteomes" id="UP000294933"/>
    </source>
</evidence>
<accession>A0A4Y7QLJ1</accession>
<dbReference type="AlphaFoldDB" id="A0A4Y7QLJ1"/>
<name>A0A4Y7QLJ1_9AGAM</name>
<dbReference type="EMBL" id="ML170158">
    <property type="protein sequence ID" value="TDL28275.1"/>
    <property type="molecule type" value="Genomic_DNA"/>
</dbReference>
<evidence type="ECO:0000313" key="1">
    <source>
        <dbReference type="EMBL" id="TDL28275.1"/>
    </source>
</evidence>